<sequence>MAKIKTISDKLAKRKCAEWLERNGFNNVELAKNSSCDLIGEKDDQKYFIEVKYSSKDNGKFFGTVMLTEMFKAISNKNNYLFLVCRGNDENINTWFFKLFTVQTFIKCCTLTTPIFLYHLYSDEKGNLTIPKFRNDTKLASEKLIKEMWKDFKKWKIKS</sequence>
<dbReference type="EMBL" id="MHJU01000011">
    <property type="protein sequence ID" value="OGY73520.1"/>
    <property type="molecule type" value="Genomic_DNA"/>
</dbReference>
<proteinExistence type="predicted"/>
<comment type="caution">
    <text evidence="1">The sequence shown here is derived from an EMBL/GenBank/DDBJ whole genome shotgun (WGS) entry which is preliminary data.</text>
</comment>
<protein>
    <submittedName>
        <fullName evidence="1">Uncharacterized protein</fullName>
    </submittedName>
</protein>
<evidence type="ECO:0000313" key="2">
    <source>
        <dbReference type="Proteomes" id="UP000178315"/>
    </source>
</evidence>
<accession>A0A1G2ABU9</accession>
<dbReference type="AlphaFoldDB" id="A0A1G2ABU9"/>
<dbReference type="Gene3D" id="3.40.1350.10">
    <property type="match status" value="1"/>
</dbReference>
<reference evidence="1 2" key="1">
    <citation type="journal article" date="2016" name="Nat. Commun.">
        <title>Thousands of microbial genomes shed light on interconnected biogeochemical processes in an aquifer system.</title>
        <authorList>
            <person name="Anantharaman K."/>
            <person name="Brown C.T."/>
            <person name="Hug L.A."/>
            <person name="Sharon I."/>
            <person name="Castelle C.J."/>
            <person name="Probst A.J."/>
            <person name="Thomas B.C."/>
            <person name="Singh A."/>
            <person name="Wilkins M.J."/>
            <person name="Karaoz U."/>
            <person name="Brodie E.L."/>
            <person name="Williams K.H."/>
            <person name="Hubbard S.S."/>
            <person name="Banfield J.F."/>
        </authorList>
    </citation>
    <scope>NUCLEOTIDE SEQUENCE [LARGE SCALE GENOMIC DNA]</scope>
</reference>
<dbReference type="InterPro" id="IPR011856">
    <property type="entry name" value="tRNA_endonuc-like_dom_sf"/>
</dbReference>
<organism evidence="1 2">
    <name type="scientific">Candidatus Jacksonbacteria bacterium RIFCSPLOWO2_02_FULL_44_20</name>
    <dbReference type="NCBI Taxonomy" id="1798460"/>
    <lineage>
        <taxon>Bacteria</taxon>
        <taxon>Candidatus Jacksoniibacteriota</taxon>
    </lineage>
</organism>
<dbReference type="Proteomes" id="UP000178315">
    <property type="component" value="Unassembled WGS sequence"/>
</dbReference>
<name>A0A1G2ABU9_9BACT</name>
<dbReference type="InterPro" id="IPR011335">
    <property type="entry name" value="Restrct_endonuc-II-like"/>
</dbReference>
<dbReference type="SUPFAM" id="SSF52980">
    <property type="entry name" value="Restriction endonuclease-like"/>
    <property type="match status" value="1"/>
</dbReference>
<dbReference type="GO" id="GO:0003676">
    <property type="term" value="F:nucleic acid binding"/>
    <property type="evidence" value="ECO:0007669"/>
    <property type="project" value="InterPro"/>
</dbReference>
<evidence type="ECO:0000313" key="1">
    <source>
        <dbReference type="EMBL" id="OGY73520.1"/>
    </source>
</evidence>
<gene>
    <name evidence="1" type="ORF">A3H61_03180</name>
</gene>